<name>A0A3P7CM92_SCHSO</name>
<dbReference type="STRING" id="70667.A0A3P7CM92"/>
<dbReference type="FunFam" id="1.10.238.10:FF:000009">
    <property type="entry name" value="Visinin-like protein 1"/>
    <property type="match status" value="1"/>
</dbReference>
<feature type="domain" description="EF-hand" evidence="8">
    <location>
        <begin position="207"/>
        <end position="242"/>
    </location>
</feature>
<dbReference type="CDD" id="cd00051">
    <property type="entry name" value="EFh"/>
    <property type="match status" value="1"/>
</dbReference>
<accession>A0A3P7CM92</accession>
<evidence type="ECO:0000259" key="8">
    <source>
        <dbReference type="PROSITE" id="PS50222"/>
    </source>
</evidence>
<keyword evidence="10" id="KW-1185">Reference proteome</keyword>
<dbReference type="AlphaFoldDB" id="A0A3P7CM92"/>
<dbReference type="SMART" id="SM00054">
    <property type="entry name" value="EFh"/>
    <property type="match status" value="3"/>
</dbReference>
<keyword evidence="2" id="KW-0519">Myristate</keyword>
<dbReference type="PRINTS" id="PR00450">
    <property type="entry name" value="RECOVERIN"/>
</dbReference>
<evidence type="ECO:0000313" key="9">
    <source>
        <dbReference type="EMBL" id="VDL98702.1"/>
    </source>
</evidence>
<dbReference type="OrthoDB" id="191686at2759"/>
<dbReference type="PROSITE" id="PS50222">
    <property type="entry name" value="EF_HAND_2"/>
    <property type="match status" value="3"/>
</dbReference>
<feature type="domain" description="EF-hand" evidence="8">
    <location>
        <begin position="61"/>
        <end position="96"/>
    </location>
</feature>
<evidence type="ECO:0000256" key="3">
    <source>
        <dbReference type="ARBA" id="ARBA00022723"/>
    </source>
</evidence>
<dbReference type="InterPro" id="IPR011992">
    <property type="entry name" value="EF-hand-dom_pair"/>
</dbReference>
<keyword evidence="4" id="KW-0677">Repeat</keyword>
<keyword evidence="6" id="KW-0449">Lipoprotein</keyword>
<dbReference type="InterPro" id="IPR002048">
    <property type="entry name" value="EF_hand_dom"/>
</dbReference>
<dbReference type="Pfam" id="PF00036">
    <property type="entry name" value="EF-hand_1"/>
    <property type="match status" value="1"/>
</dbReference>
<evidence type="ECO:0000313" key="10">
    <source>
        <dbReference type="Proteomes" id="UP000275846"/>
    </source>
</evidence>
<feature type="domain" description="EF-hand" evidence="8">
    <location>
        <begin position="97"/>
        <end position="132"/>
    </location>
</feature>
<keyword evidence="5" id="KW-0106">Calcium</keyword>
<dbReference type="SUPFAM" id="SSF47473">
    <property type="entry name" value="EF-hand"/>
    <property type="match status" value="1"/>
</dbReference>
<gene>
    <name evidence="9" type="ORF">SSLN_LOCUS12317</name>
</gene>
<dbReference type="Pfam" id="PF13202">
    <property type="entry name" value="EF-hand_5"/>
    <property type="match status" value="1"/>
</dbReference>
<dbReference type="Pfam" id="PF13833">
    <property type="entry name" value="EF-hand_8"/>
    <property type="match status" value="1"/>
</dbReference>
<dbReference type="Gene3D" id="1.10.238.10">
    <property type="entry name" value="EF-hand"/>
    <property type="match status" value="1"/>
</dbReference>
<evidence type="ECO:0000256" key="4">
    <source>
        <dbReference type="ARBA" id="ARBA00022737"/>
    </source>
</evidence>
<dbReference type="InterPro" id="IPR028846">
    <property type="entry name" value="Recoverin"/>
</dbReference>
<comment type="similarity">
    <text evidence="1">Belongs to the recoverin family.</text>
</comment>
<evidence type="ECO:0000256" key="7">
    <source>
        <dbReference type="SAM" id="MobiDB-lite"/>
    </source>
</evidence>
<dbReference type="PANTHER" id="PTHR23055:SF178">
    <property type="entry name" value="NEUROCALCIN HOMOLOG"/>
    <property type="match status" value="1"/>
</dbReference>
<dbReference type="PANTHER" id="PTHR23055">
    <property type="entry name" value="CALCIUM BINDING PROTEINS"/>
    <property type="match status" value="1"/>
</dbReference>
<organism evidence="9 10">
    <name type="scientific">Schistocephalus solidus</name>
    <name type="common">Tapeworm</name>
    <dbReference type="NCBI Taxonomy" id="70667"/>
    <lineage>
        <taxon>Eukaryota</taxon>
        <taxon>Metazoa</taxon>
        <taxon>Spiralia</taxon>
        <taxon>Lophotrochozoa</taxon>
        <taxon>Platyhelminthes</taxon>
        <taxon>Cestoda</taxon>
        <taxon>Eucestoda</taxon>
        <taxon>Diphyllobothriidea</taxon>
        <taxon>Diphyllobothriidae</taxon>
        <taxon>Schistocephalus</taxon>
    </lineage>
</organism>
<evidence type="ECO:0000256" key="5">
    <source>
        <dbReference type="ARBA" id="ARBA00022837"/>
    </source>
</evidence>
<feature type="compositionally biased region" description="Pro residues" evidence="7">
    <location>
        <begin position="271"/>
        <end position="281"/>
    </location>
</feature>
<protein>
    <recommendedName>
        <fullName evidence="8">EF-hand domain-containing protein</fullName>
    </recommendedName>
</protein>
<proteinExistence type="inferred from homology"/>
<reference evidence="9 10" key="1">
    <citation type="submission" date="2018-11" db="EMBL/GenBank/DDBJ databases">
        <authorList>
            <consortium name="Pathogen Informatics"/>
        </authorList>
    </citation>
    <scope>NUCLEOTIDE SEQUENCE [LARGE SCALE GENOMIC DNA]</scope>
    <source>
        <strain evidence="9 10">NST_G2</strain>
    </source>
</reference>
<dbReference type="Proteomes" id="UP000275846">
    <property type="component" value="Unassembled WGS sequence"/>
</dbReference>
<evidence type="ECO:0000256" key="6">
    <source>
        <dbReference type="ARBA" id="ARBA00023288"/>
    </source>
</evidence>
<keyword evidence="3" id="KW-0479">Metal-binding</keyword>
<dbReference type="InterPro" id="IPR018247">
    <property type="entry name" value="EF_Hand_1_Ca_BS"/>
</dbReference>
<dbReference type="GO" id="GO:0005509">
    <property type="term" value="F:calcium ion binding"/>
    <property type="evidence" value="ECO:0007669"/>
    <property type="project" value="InterPro"/>
</dbReference>
<evidence type="ECO:0000256" key="1">
    <source>
        <dbReference type="ARBA" id="ARBA00006049"/>
    </source>
</evidence>
<dbReference type="EMBL" id="UYSU01037182">
    <property type="protein sequence ID" value="VDL98702.1"/>
    <property type="molecule type" value="Genomic_DNA"/>
</dbReference>
<dbReference type="PROSITE" id="PS00018">
    <property type="entry name" value="EF_HAND_1"/>
    <property type="match status" value="2"/>
</dbReference>
<evidence type="ECO:0000256" key="2">
    <source>
        <dbReference type="ARBA" id="ARBA00022707"/>
    </source>
</evidence>
<feature type="region of interest" description="Disordered" evidence="7">
    <location>
        <begin position="257"/>
        <end position="289"/>
    </location>
</feature>
<sequence length="289" mass="32732">MMGGKPAKLRSEVIDELVRTTPFTEQEVHEWYHGFLKDCPAGQLTIDDFQRIYTTFFPYGDAKPFARYVFRAFDKNGDGIMEFREFLTTLSIISRGKLEEKLKWAFSVYDLDGDGFISRGEMTDVIKASYRKLKQAPFLVYQKKEYYVEWMAVVLSGIKKQETFAEEVIAAASSSELPPGTHLFTSINDSIYLLLGSVVKMPESDATPEQRTNRVFELMDKDRDYRISLEEFLEGVQADPDVLQLLKLDTMTLGVSATTGSHEHNNNVDPVMPPQQQPPQPTGKGAATT</sequence>